<dbReference type="OrthoDB" id="18679at2759"/>
<dbReference type="InterPro" id="IPR000727">
    <property type="entry name" value="T_SNARE_dom"/>
</dbReference>
<protein>
    <submittedName>
        <fullName evidence="3">Synaptosomal-associated protein 25</fullName>
    </submittedName>
</protein>
<gene>
    <name evidence="3" type="ORF">Ocin01_09222</name>
</gene>
<feature type="compositionally biased region" description="Basic and acidic residues" evidence="1">
    <location>
        <begin position="111"/>
        <end position="124"/>
    </location>
</feature>
<dbReference type="GO" id="GO:0019905">
    <property type="term" value="F:syntaxin binding"/>
    <property type="evidence" value="ECO:0007669"/>
    <property type="project" value="TreeGrafter"/>
</dbReference>
<dbReference type="OMA" id="QHASTEC"/>
<dbReference type="Gene3D" id="1.20.5.110">
    <property type="match status" value="2"/>
</dbReference>
<organism evidence="3 4">
    <name type="scientific">Orchesella cincta</name>
    <name type="common">Springtail</name>
    <name type="synonym">Podura cincta</name>
    <dbReference type="NCBI Taxonomy" id="48709"/>
    <lineage>
        <taxon>Eukaryota</taxon>
        <taxon>Metazoa</taxon>
        <taxon>Ecdysozoa</taxon>
        <taxon>Arthropoda</taxon>
        <taxon>Hexapoda</taxon>
        <taxon>Collembola</taxon>
        <taxon>Entomobryomorpha</taxon>
        <taxon>Entomobryoidea</taxon>
        <taxon>Orchesellidae</taxon>
        <taxon>Orchesellinae</taxon>
        <taxon>Orchesella</taxon>
    </lineage>
</organism>
<name>A0A1D2MXP1_ORCCI</name>
<dbReference type="GO" id="GO:0098793">
    <property type="term" value="C:presynapse"/>
    <property type="evidence" value="ECO:0007669"/>
    <property type="project" value="GOC"/>
</dbReference>
<feature type="domain" description="T-SNARE coiled-coil homology" evidence="2">
    <location>
        <begin position="145"/>
        <end position="207"/>
    </location>
</feature>
<dbReference type="GO" id="GO:0031629">
    <property type="term" value="P:synaptic vesicle fusion to presynaptic active zone membrane"/>
    <property type="evidence" value="ECO:0007669"/>
    <property type="project" value="TreeGrafter"/>
</dbReference>
<dbReference type="STRING" id="48709.A0A1D2MXP1"/>
<comment type="caution">
    <text evidence="3">The sequence shown here is derived from an EMBL/GenBank/DDBJ whole genome shotgun (WGS) entry which is preliminary data.</text>
</comment>
<reference evidence="3 4" key="1">
    <citation type="journal article" date="2016" name="Genome Biol. Evol.">
        <title>Gene Family Evolution Reflects Adaptation to Soil Environmental Stressors in the Genome of the Collembolan Orchesella cincta.</title>
        <authorList>
            <person name="Faddeeva-Vakhrusheva A."/>
            <person name="Derks M.F."/>
            <person name="Anvar S.Y."/>
            <person name="Agamennone V."/>
            <person name="Suring W."/>
            <person name="Smit S."/>
            <person name="van Straalen N.M."/>
            <person name="Roelofs D."/>
        </authorList>
    </citation>
    <scope>NUCLEOTIDE SEQUENCE [LARGE SCALE GENOMIC DNA]</scope>
    <source>
        <tissue evidence="3">Mixed pool</tissue>
    </source>
</reference>
<dbReference type="Proteomes" id="UP000094527">
    <property type="component" value="Unassembled WGS sequence"/>
</dbReference>
<accession>A0A1D2MXP1</accession>
<dbReference type="GO" id="GO:0005484">
    <property type="term" value="F:SNAP receptor activity"/>
    <property type="evidence" value="ECO:0007669"/>
    <property type="project" value="TreeGrafter"/>
</dbReference>
<evidence type="ECO:0000259" key="2">
    <source>
        <dbReference type="PROSITE" id="PS50192"/>
    </source>
</evidence>
<evidence type="ECO:0000313" key="3">
    <source>
        <dbReference type="EMBL" id="ODM97465.1"/>
    </source>
</evidence>
<proteinExistence type="predicted"/>
<dbReference type="GO" id="GO:0031201">
    <property type="term" value="C:SNARE complex"/>
    <property type="evidence" value="ECO:0007669"/>
    <property type="project" value="TreeGrafter"/>
</dbReference>
<dbReference type="PANTHER" id="PTHR19305:SF14">
    <property type="entry name" value="SYNAPTOSOMAL-ASSOCIATED PROTEIN-RELATED"/>
    <property type="match status" value="1"/>
</dbReference>
<dbReference type="AlphaFoldDB" id="A0A1D2MXP1"/>
<evidence type="ECO:0000313" key="4">
    <source>
        <dbReference type="Proteomes" id="UP000094527"/>
    </source>
</evidence>
<feature type="region of interest" description="Disordered" evidence="1">
    <location>
        <begin position="111"/>
        <end position="136"/>
    </location>
</feature>
<dbReference type="EMBL" id="LJIJ01000440">
    <property type="protein sequence ID" value="ODM97465.1"/>
    <property type="molecule type" value="Genomic_DNA"/>
</dbReference>
<dbReference type="PROSITE" id="PS50192">
    <property type="entry name" value="T_SNARE"/>
    <property type="match status" value="2"/>
</dbReference>
<dbReference type="PANTHER" id="PTHR19305">
    <property type="entry name" value="SYNAPTOSOMAL ASSOCIATED PROTEIN"/>
    <property type="match status" value="1"/>
</dbReference>
<feature type="domain" description="T-SNARE coiled-coil homology" evidence="2">
    <location>
        <begin position="21"/>
        <end position="83"/>
    </location>
</feature>
<evidence type="ECO:0000256" key="1">
    <source>
        <dbReference type="SAM" id="MobiDB-lite"/>
    </source>
</evidence>
<dbReference type="SMART" id="SM00397">
    <property type="entry name" value="t_SNARE"/>
    <property type="match status" value="2"/>
</dbReference>
<dbReference type="GO" id="GO:0016082">
    <property type="term" value="P:synaptic vesicle priming"/>
    <property type="evidence" value="ECO:0007669"/>
    <property type="project" value="TreeGrafter"/>
</dbReference>
<dbReference type="GO" id="GO:0005886">
    <property type="term" value="C:plasma membrane"/>
    <property type="evidence" value="ECO:0007669"/>
    <property type="project" value="TreeGrafter"/>
</dbReference>
<dbReference type="SUPFAM" id="SSF58038">
    <property type="entry name" value="SNARE fusion complex"/>
    <property type="match status" value="2"/>
</dbReference>
<sequence>MGFTEREEQYAKLHDIKQKTDHVVNESLQSTQRMVKLGAESETMGAKTLNMLDHQREQLNEAEQGMHKINQDVRHTEKHLTGMEKVWGLVSNPFRRSWEFKGDEKIWENSTDGKRVRNKSEQHASTECTNNSKSDEPLIARITNDDREDEMEENMKQVASILANMKNMAIEIGNEIGTSIEQIERIDRMAEVNHDRIKTDTHRMQKI</sequence>
<keyword evidence="4" id="KW-1185">Reference proteome</keyword>